<dbReference type="InterPro" id="IPR000843">
    <property type="entry name" value="HTH_LacI"/>
</dbReference>
<dbReference type="Gene3D" id="3.40.50.2300">
    <property type="match status" value="2"/>
</dbReference>
<keyword evidence="1" id="KW-0805">Transcription regulation</keyword>
<keyword evidence="6" id="KW-1185">Reference proteome</keyword>
<dbReference type="Pfam" id="PF00356">
    <property type="entry name" value="LacI"/>
    <property type="match status" value="1"/>
</dbReference>
<dbReference type="PANTHER" id="PTHR30146:SF105">
    <property type="entry name" value="CATABOLITE CONTROL PROTEIN B"/>
    <property type="match status" value="1"/>
</dbReference>
<protein>
    <submittedName>
        <fullName evidence="5">DNA-binding LacI/PurR family transcriptional regulator</fullName>
    </submittedName>
</protein>
<reference evidence="5 6" key="1">
    <citation type="submission" date="2023-07" db="EMBL/GenBank/DDBJ databases">
        <title>Sorghum-associated microbial communities from plants grown in Nebraska, USA.</title>
        <authorList>
            <person name="Schachtman D."/>
        </authorList>
    </citation>
    <scope>NUCLEOTIDE SEQUENCE [LARGE SCALE GENOMIC DNA]</scope>
    <source>
        <strain evidence="5 6">BE211</strain>
    </source>
</reference>
<dbReference type="EMBL" id="JAVDWA010000001">
    <property type="protein sequence ID" value="MDR7071182.1"/>
    <property type="molecule type" value="Genomic_DNA"/>
</dbReference>
<feature type="domain" description="HTH lacI-type" evidence="4">
    <location>
        <begin position="19"/>
        <end position="73"/>
    </location>
</feature>
<sequence length="337" mass="38546">MERVSEQEKVFVKKGEQMANIKDIAKMAGVSVTTVSRVLNHHPYVSEAKKDAVLNAIKQSNYKPNINAIHLSKGKTFLVGVVVPFSNHPYFGYLIEGIAAEALKHNYKLVLFQTNYNEERELEALTMLKLKQIDALIICSRNCSWETIKDYISFGPIVLCEDARKKQVSSTFIDHYKSFNAALDYLYQKGYRNIGYCIGRKTGTNSHQRHQAYLDFIEKVKQPFHKDYIFYDCYQLEDGERVVNKLLNMKQPPSALLVTSDQVAAGILACCKEKQIKIPDELAILGFDNEPIAKVMNITTLDIPLFEVGRKLFNQAMKHDSIFHEEVEVKLIERQTV</sequence>
<dbReference type="SUPFAM" id="SSF47413">
    <property type="entry name" value="lambda repressor-like DNA-binding domains"/>
    <property type="match status" value="1"/>
</dbReference>
<proteinExistence type="predicted"/>
<dbReference type="SUPFAM" id="SSF53822">
    <property type="entry name" value="Periplasmic binding protein-like I"/>
    <property type="match status" value="1"/>
</dbReference>
<evidence type="ECO:0000313" key="6">
    <source>
        <dbReference type="Proteomes" id="UP001258181"/>
    </source>
</evidence>
<dbReference type="GO" id="GO:0003677">
    <property type="term" value="F:DNA binding"/>
    <property type="evidence" value="ECO:0007669"/>
    <property type="project" value="UniProtKB-KW"/>
</dbReference>
<dbReference type="Pfam" id="PF00532">
    <property type="entry name" value="Peripla_BP_1"/>
    <property type="match status" value="1"/>
</dbReference>
<dbReference type="InterPro" id="IPR010982">
    <property type="entry name" value="Lambda_DNA-bd_dom_sf"/>
</dbReference>
<evidence type="ECO:0000256" key="1">
    <source>
        <dbReference type="ARBA" id="ARBA00023015"/>
    </source>
</evidence>
<accession>A0ABU1TVE6</accession>
<evidence type="ECO:0000259" key="4">
    <source>
        <dbReference type="PROSITE" id="PS50932"/>
    </source>
</evidence>
<gene>
    <name evidence="5" type="ORF">J2X07_000157</name>
</gene>
<organism evidence="5 6">
    <name type="scientific">Fictibacillus barbaricus</name>
    <dbReference type="NCBI Taxonomy" id="182136"/>
    <lineage>
        <taxon>Bacteria</taxon>
        <taxon>Bacillati</taxon>
        <taxon>Bacillota</taxon>
        <taxon>Bacilli</taxon>
        <taxon>Bacillales</taxon>
        <taxon>Fictibacillaceae</taxon>
        <taxon>Fictibacillus</taxon>
    </lineage>
</organism>
<dbReference type="InterPro" id="IPR001761">
    <property type="entry name" value="Peripla_BP/Lac1_sug-bd_dom"/>
</dbReference>
<dbReference type="InterPro" id="IPR028082">
    <property type="entry name" value="Peripla_BP_I"/>
</dbReference>
<dbReference type="CDD" id="cd06286">
    <property type="entry name" value="PBP1_CcpB-like"/>
    <property type="match status" value="1"/>
</dbReference>
<evidence type="ECO:0000256" key="2">
    <source>
        <dbReference type="ARBA" id="ARBA00023125"/>
    </source>
</evidence>
<dbReference type="SMART" id="SM00354">
    <property type="entry name" value="HTH_LACI"/>
    <property type="match status" value="1"/>
</dbReference>
<evidence type="ECO:0000256" key="3">
    <source>
        <dbReference type="ARBA" id="ARBA00023163"/>
    </source>
</evidence>
<dbReference type="CDD" id="cd01392">
    <property type="entry name" value="HTH_LacI"/>
    <property type="match status" value="1"/>
</dbReference>
<dbReference type="PANTHER" id="PTHR30146">
    <property type="entry name" value="LACI-RELATED TRANSCRIPTIONAL REPRESSOR"/>
    <property type="match status" value="1"/>
</dbReference>
<evidence type="ECO:0000313" key="5">
    <source>
        <dbReference type="EMBL" id="MDR7071182.1"/>
    </source>
</evidence>
<dbReference type="PROSITE" id="PS50932">
    <property type="entry name" value="HTH_LACI_2"/>
    <property type="match status" value="1"/>
</dbReference>
<dbReference type="Gene3D" id="1.10.260.40">
    <property type="entry name" value="lambda repressor-like DNA-binding domains"/>
    <property type="match status" value="1"/>
</dbReference>
<dbReference type="PROSITE" id="PS00356">
    <property type="entry name" value="HTH_LACI_1"/>
    <property type="match status" value="1"/>
</dbReference>
<dbReference type="Proteomes" id="UP001258181">
    <property type="component" value="Unassembled WGS sequence"/>
</dbReference>
<dbReference type="PRINTS" id="PR00036">
    <property type="entry name" value="HTHLACI"/>
</dbReference>
<comment type="caution">
    <text evidence="5">The sequence shown here is derived from an EMBL/GenBank/DDBJ whole genome shotgun (WGS) entry which is preliminary data.</text>
</comment>
<keyword evidence="2 5" id="KW-0238">DNA-binding</keyword>
<name>A0ABU1TVE6_9BACL</name>
<keyword evidence="3" id="KW-0804">Transcription</keyword>